<organism evidence="1">
    <name type="scientific">Alloyangia sp. H15</name>
    <dbReference type="NCBI Taxonomy" id="3029062"/>
    <lineage>
        <taxon>Bacteria</taxon>
        <taxon>Pseudomonadati</taxon>
        <taxon>Pseudomonadota</taxon>
        <taxon>Alphaproteobacteria</taxon>
        <taxon>Rhodobacterales</taxon>
        <taxon>Roseobacteraceae</taxon>
        <taxon>Alloyangia</taxon>
    </lineage>
</organism>
<sequence length="56" mass="6148">MGIFNREQANTVAQLLQCGLSDFDIAQRICPAGEDPELLLEAISIQRDRLELSASS</sequence>
<reference evidence="1" key="1">
    <citation type="submission" date="2023-02" db="EMBL/GenBank/DDBJ databases">
        <title>Description and genomic characterization of Salipiger bruguierae sp. nov., isolated from the sediment of mangrove plant Bruguiera sexangula.</title>
        <authorList>
            <person name="Long M."/>
        </authorList>
    </citation>
    <scope>NUCLEOTIDE SEQUENCE</scope>
    <source>
        <strain evidence="1">H15</strain>
        <plasmid evidence="1">unnamed2</plasmid>
    </source>
</reference>
<evidence type="ECO:0000313" key="1">
    <source>
        <dbReference type="EMBL" id="XCC97342.1"/>
    </source>
</evidence>
<protein>
    <submittedName>
        <fullName evidence="1">Uncharacterized protein</fullName>
    </submittedName>
</protein>
<dbReference type="RefSeq" id="WP_353476234.1">
    <property type="nucleotide sequence ID" value="NZ_CP123387.1"/>
</dbReference>
<dbReference type="EMBL" id="CP123387">
    <property type="protein sequence ID" value="XCC97342.1"/>
    <property type="molecule type" value="Genomic_DNA"/>
</dbReference>
<dbReference type="AlphaFoldDB" id="A0AAU8ARL9"/>
<gene>
    <name evidence="1" type="ORF">PVT71_25100</name>
</gene>
<keyword evidence="1" id="KW-0614">Plasmid</keyword>
<accession>A0AAU8ARL9</accession>
<proteinExistence type="predicted"/>
<geneLocation type="plasmid" evidence="1">
    <name>unnamed2</name>
</geneLocation>
<name>A0AAU8ARL9_9RHOB</name>